<dbReference type="Proteomes" id="UP000486602">
    <property type="component" value="Unassembled WGS sequence"/>
</dbReference>
<name>A0A7K3WP77_9FLAO</name>
<protein>
    <submittedName>
        <fullName evidence="2">Type IX secretion system membrane protein PorP/SprF</fullName>
    </submittedName>
</protein>
<gene>
    <name evidence="2" type="ORF">G3O08_07310</name>
</gene>
<organism evidence="2 3">
    <name type="scientific">Cryomorpha ignava</name>
    <dbReference type="NCBI Taxonomy" id="101383"/>
    <lineage>
        <taxon>Bacteria</taxon>
        <taxon>Pseudomonadati</taxon>
        <taxon>Bacteroidota</taxon>
        <taxon>Flavobacteriia</taxon>
        <taxon>Flavobacteriales</taxon>
        <taxon>Cryomorphaceae</taxon>
        <taxon>Cryomorpha</taxon>
    </lineage>
</organism>
<evidence type="ECO:0000313" key="2">
    <source>
        <dbReference type="EMBL" id="NEN23304.1"/>
    </source>
</evidence>
<reference evidence="2 3" key="1">
    <citation type="submission" date="2020-02" db="EMBL/GenBank/DDBJ databases">
        <title>Out from the shadows clarifying the taxonomy of the family Cryomorphaceae and related taxa by utilizing the GTDB taxonomic framework.</title>
        <authorList>
            <person name="Bowman J.P."/>
        </authorList>
    </citation>
    <scope>NUCLEOTIDE SEQUENCE [LARGE SCALE GENOMIC DNA]</scope>
    <source>
        <strain evidence="2 3">QSSC 1-22</strain>
    </source>
</reference>
<keyword evidence="3" id="KW-1185">Reference proteome</keyword>
<dbReference type="EMBL" id="JAAGVY010000010">
    <property type="protein sequence ID" value="NEN23304.1"/>
    <property type="molecule type" value="Genomic_DNA"/>
</dbReference>
<dbReference type="Pfam" id="PF11751">
    <property type="entry name" value="PorP_SprF"/>
    <property type="match status" value="1"/>
</dbReference>
<proteinExistence type="predicted"/>
<dbReference type="RefSeq" id="WP_163284408.1">
    <property type="nucleotide sequence ID" value="NZ_JAAGVY010000010.1"/>
</dbReference>
<accession>A0A7K3WP77</accession>
<keyword evidence="1" id="KW-0732">Signal</keyword>
<dbReference type="InterPro" id="IPR019861">
    <property type="entry name" value="PorP/SprF_Bacteroidetes"/>
</dbReference>
<comment type="caution">
    <text evidence="2">The sequence shown here is derived from an EMBL/GenBank/DDBJ whole genome shotgun (WGS) entry which is preliminary data.</text>
</comment>
<feature type="signal peptide" evidence="1">
    <location>
        <begin position="1"/>
        <end position="22"/>
    </location>
</feature>
<feature type="chain" id="PRO_5029842204" evidence="1">
    <location>
        <begin position="23"/>
        <end position="341"/>
    </location>
</feature>
<sequence>MTKFLQISLLLAVGFVFTINHAKGQDQQYTQFYANPMYLSPAFAGTSIQSRIAMSYRNQWPAIPKAFVSYNVAFDHFVSEVNSGVALTVQHDKAGTGGMSYTSAALHYAYEINITRKISLRPALSFGFGSNFLDIDKLTFSDQLAREDDGVTTLDPDRSRFVQEPVNYPDFGAGLLIFSEAFWFGAAINHINEPVQSLTGSDTQLPKKIGVHGGVRFKLSDVSAFRSRQYLVPAFNYQMQGMFDQLDLGFYYEYDPVVIGLWYRGIPLLKNNDYNYLNHDAIAVLVGYEINNIKIGYSYDLTVSKFSPNSGGAHELSLTMEFASKRNKKRNKRRVMPCAKF</sequence>
<evidence type="ECO:0000256" key="1">
    <source>
        <dbReference type="SAM" id="SignalP"/>
    </source>
</evidence>
<evidence type="ECO:0000313" key="3">
    <source>
        <dbReference type="Proteomes" id="UP000486602"/>
    </source>
</evidence>
<dbReference type="AlphaFoldDB" id="A0A7K3WP77"/>
<dbReference type="NCBIfam" id="TIGR03519">
    <property type="entry name" value="T9SS_PorP_fam"/>
    <property type="match status" value="1"/>
</dbReference>